<feature type="transmembrane region" description="Helical" evidence="1">
    <location>
        <begin position="12"/>
        <end position="31"/>
    </location>
</feature>
<evidence type="ECO:0000313" key="3">
    <source>
        <dbReference type="Proteomes" id="UP000198356"/>
    </source>
</evidence>
<feature type="transmembrane region" description="Helical" evidence="1">
    <location>
        <begin position="43"/>
        <end position="63"/>
    </location>
</feature>
<sequence length="78" mass="8609">MLPFEERSWAKPVARFNIVFSILAVAAGLSMLRLQGPLDTAEITAGILVLLAIIPPSIAVLRYDPTKIRVKKTLRVTH</sequence>
<dbReference type="Proteomes" id="UP000198356">
    <property type="component" value="Unassembled WGS sequence"/>
</dbReference>
<dbReference type="OrthoDB" id="122780at2"/>
<proteinExistence type="predicted"/>
<evidence type="ECO:0000256" key="1">
    <source>
        <dbReference type="SAM" id="Phobius"/>
    </source>
</evidence>
<reference evidence="2 3" key="1">
    <citation type="submission" date="2017-06" db="EMBL/GenBank/DDBJ databases">
        <authorList>
            <person name="Kim H.J."/>
            <person name="Triplett B.A."/>
        </authorList>
    </citation>
    <scope>NUCLEOTIDE SEQUENCE [LARGE SCALE GENOMIC DNA]</scope>
    <source>
        <strain evidence="2 3">DSM 18704</strain>
    </source>
</reference>
<protein>
    <submittedName>
        <fullName evidence="2">Uncharacterized protein</fullName>
    </submittedName>
</protein>
<dbReference type="EMBL" id="FZOU01000002">
    <property type="protein sequence ID" value="SNS82804.1"/>
    <property type="molecule type" value="Genomic_DNA"/>
</dbReference>
<dbReference type="AlphaFoldDB" id="A0A239HR85"/>
<name>A0A239HR85_9BACT</name>
<keyword evidence="1" id="KW-0472">Membrane</keyword>
<keyword evidence="1" id="KW-0812">Transmembrane</keyword>
<evidence type="ECO:0000313" key="2">
    <source>
        <dbReference type="EMBL" id="SNS82804.1"/>
    </source>
</evidence>
<keyword evidence="3" id="KW-1185">Reference proteome</keyword>
<accession>A0A239HR85</accession>
<dbReference type="RefSeq" id="WP_089407955.1">
    <property type="nucleotide sequence ID" value="NZ_FZOU01000002.1"/>
</dbReference>
<organism evidence="2 3">
    <name type="scientific">Granulicella rosea</name>
    <dbReference type="NCBI Taxonomy" id="474952"/>
    <lineage>
        <taxon>Bacteria</taxon>
        <taxon>Pseudomonadati</taxon>
        <taxon>Acidobacteriota</taxon>
        <taxon>Terriglobia</taxon>
        <taxon>Terriglobales</taxon>
        <taxon>Acidobacteriaceae</taxon>
        <taxon>Granulicella</taxon>
    </lineage>
</organism>
<keyword evidence="1" id="KW-1133">Transmembrane helix</keyword>
<gene>
    <name evidence="2" type="ORF">SAMN05421770_102477</name>
</gene>